<dbReference type="EMBL" id="JAJJMB010012264">
    <property type="protein sequence ID" value="KAI3879232.1"/>
    <property type="molecule type" value="Genomic_DNA"/>
</dbReference>
<accession>A0AAD4SA39</accession>
<dbReference type="AlphaFoldDB" id="A0AAD4SA39"/>
<reference evidence="1" key="1">
    <citation type="submission" date="2022-04" db="EMBL/GenBank/DDBJ databases">
        <title>A functionally conserved STORR gene fusion in Papaver species that diverged 16.8 million years ago.</title>
        <authorList>
            <person name="Catania T."/>
        </authorList>
    </citation>
    <scope>NUCLEOTIDE SEQUENCE</scope>
    <source>
        <strain evidence="1">S-188037</strain>
    </source>
</reference>
<evidence type="ECO:0000313" key="2">
    <source>
        <dbReference type="Proteomes" id="UP001202328"/>
    </source>
</evidence>
<organism evidence="1 2">
    <name type="scientific">Papaver atlanticum</name>
    <dbReference type="NCBI Taxonomy" id="357466"/>
    <lineage>
        <taxon>Eukaryota</taxon>
        <taxon>Viridiplantae</taxon>
        <taxon>Streptophyta</taxon>
        <taxon>Embryophyta</taxon>
        <taxon>Tracheophyta</taxon>
        <taxon>Spermatophyta</taxon>
        <taxon>Magnoliopsida</taxon>
        <taxon>Ranunculales</taxon>
        <taxon>Papaveraceae</taxon>
        <taxon>Papaveroideae</taxon>
        <taxon>Papaver</taxon>
    </lineage>
</organism>
<gene>
    <name evidence="1" type="ORF">MKW98_028799</name>
</gene>
<evidence type="ECO:0000313" key="1">
    <source>
        <dbReference type="EMBL" id="KAI3879232.1"/>
    </source>
</evidence>
<dbReference type="Proteomes" id="UP001202328">
    <property type="component" value="Unassembled WGS sequence"/>
</dbReference>
<sequence length="265" mass="29926">MHVEYTKEEAEAQVIEFRSFWKAPTLFTPKISIAYILNNATNIFGMGLLLFDHSGTCRGARGENLQQNSPDTVIKKEATDAYDWAAELGSRMEFESNFGQIIKLIRSLHAEKIGERFTLNHDGKEIFEIGTWSTINDRENHLAVNLAMLSTDYNFERNWDQTTIHSLITIISGNLLLIHVGVKKNVSVLLSPVNSVLLSPVMVNNVPNLERTGSLLSSTSTQTISEEIQPEFTFLQIYELKEKETLKETLLTYEDLVALDLTDKG</sequence>
<name>A0AAD4SA39_9MAGN</name>
<keyword evidence="2" id="KW-1185">Reference proteome</keyword>
<protein>
    <submittedName>
        <fullName evidence="1">Uncharacterized protein</fullName>
    </submittedName>
</protein>
<comment type="caution">
    <text evidence="1">The sequence shown here is derived from an EMBL/GenBank/DDBJ whole genome shotgun (WGS) entry which is preliminary data.</text>
</comment>
<proteinExistence type="predicted"/>